<dbReference type="Gene3D" id="3.40.50.1820">
    <property type="entry name" value="alpha/beta hydrolase"/>
    <property type="match status" value="1"/>
</dbReference>
<evidence type="ECO:0000256" key="3">
    <source>
        <dbReference type="ARBA" id="ARBA00019242"/>
    </source>
</evidence>
<dbReference type="PANTHER" id="PTHR13390:SF0">
    <property type="entry name" value="LIPID DROPLET-ASSOCIATED HYDROLASE"/>
    <property type="match status" value="1"/>
</dbReference>
<comment type="similarity">
    <text evidence="2">Belongs to the AB hydrolase superfamily. LDAH family.</text>
</comment>
<organism evidence="10 11">
    <name type="scientific">Diploptera punctata</name>
    <name type="common">Pacific beetle cockroach</name>
    <dbReference type="NCBI Taxonomy" id="6984"/>
    <lineage>
        <taxon>Eukaryota</taxon>
        <taxon>Metazoa</taxon>
        <taxon>Ecdysozoa</taxon>
        <taxon>Arthropoda</taxon>
        <taxon>Hexapoda</taxon>
        <taxon>Insecta</taxon>
        <taxon>Pterygota</taxon>
        <taxon>Neoptera</taxon>
        <taxon>Polyneoptera</taxon>
        <taxon>Dictyoptera</taxon>
        <taxon>Blattodea</taxon>
        <taxon>Blaberoidea</taxon>
        <taxon>Blaberidae</taxon>
        <taxon>Diplopterinae</taxon>
        <taxon>Diploptera</taxon>
    </lineage>
</organism>
<comment type="caution">
    <text evidence="10">The sequence shown here is derived from an EMBL/GenBank/DDBJ whole genome shotgun (WGS) entry which is preliminary data.</text>
</comment>
<evidence type="ECO:0000256" key="2">
    <source>
        <dbReference type="ARBA" id="ARBA00008300"/>
    </source>
</evidence>
<evidence type="ECO:0000256" key="8">
    <source>
        <dbReference type="ARBA" id="ARBA00049527"/>
    </source>
</evidence>
<evidence type="ECO:0000256" key="9">
    <source>
        <dbReference type="SAM" id="Phobius"/>
    </source>
</evidence>
<dbReference type="GO" id="GO:0005811">
    <property type="term" value="C:lipid droplet"/>
    <property type="evidence" value="ECO:0007669"/>
    <property type="project" value="UniProtKB-SubCell"/>
</dbReference>
<comment type="subcellular location">
    <subcellularLocation>
        <location evidence="1">Lipid droplet</location>
    </subcellularLocation>
</comment>
<accession>A0AAD8E5L8</accession>
<evidence type="ECO:0000256" key="5">
    <source>
        <dbReference type="ARBA" id="ARBA00022801"/>
    </source>
</evidence>
<proteinExistence type="inferred from homology"/>
<reference evidence="10" key="1">
    <citation type="journal article" date="2023" name="IScience">
        <title>Live-bearing cockroach genome reveals convergent evolutionary mechanisms linked to viviparity in insects and beyond.</title>
        <authorList>
            <person name="Fouks B."/>
            <person name="Harrison M.C."/>
            <person name="Mikhailova A.A."/>
            <person name="Marchal E."/>
            <person name="English S."/>
            <person name="Carruthers M."/>
            <person name="Jennings E.C."/>
            <person name="Chiamaka E.L."/>
            <person name="Frigard R.A."/>
            <person name="Pippel M."/>
            <person name="Attardo G.M."/>
            <person name="Benoit J.B."/>
            <person name="Bornberg-Bauer E."/>
            <person name="Tobe S.S."/>
        </authorList>
    </citation>
    <scope>NUCLEOTIDE SEQUENCE</scope>
    <source>
        <strain evidence="10">Stay&amp;Tobe</strain>
    </source>
</reference>
<keyword evidence="5" id="KW-0378">Hydrolase</keyword>
<dbReference type="AlphaFoldDB" id="A0AAD8E5L8"/>
<dbReference type="InterPro" id="IPR029058">
    <property type="entry name" value="AB_hydrolase_fold"/>
</dbReference>
<reference evidence="10" key="2">
    <citation type="submission" date="2023-05" db="EMBL/GenBank/DDBJ databases">
        <authorList>
            <person name="Fouks B."/>
        </authorList>
    </citation>
    <scope>NUCLEOTIDE SEQUENCE</scope>
    <source>
        <strain evidence="10">Stay&amp;Tobe</strain>
        <tissue evidence="10">Testes</tissue>
    </source>
</reference>
<dbReference type="InterPro" id="IPR019363">
    <property type="entry name" value="LDAH"/>
</dbReference>
<keyword evidence="9" id="KW-0472">Membrane</keyword>
<dbReference type="SUPFAM" id="SSF53474">
    <property type="entry name" value="alpha/beta-Hydrolases"/>
    <property type="match status" value="1"/>
</dbReference>
<keyword evidence="11" id="KW-1185">Reference proteome</keyword>
<dbReference type="EMBL" id="JASPKZ010009349">
    <property type="protein sequence ID" value="KAJ9577706.1"/>
    <property type="molecule type" value="Genomic_DNA"/>
</dbReference>
<gene>
    <name evidence="10" type="ORF">L9F63_005699</name>
</gene>
<protein>
    <recommendedName>
        <fullName evidence="3">Lipid droplet-associated hydrolase</fullName>
        <ecNumber evidence="7">3.1.1.13</ecNumber>
    </recommendedName>
    <alternativeName>
        <fullName evidence="6">Lipid droplet-associated serine hydrolase</fullName>
    </alternativeName>
</protein>
<keyword evidence="4" id="KW-0551">Lipid droplet</keyword>
<comment type="catalytic activity">
    <reaction evidence="8">
        <text>a cholesterol ester + H2O = cholesterol + a fatty acid + H(+)</text>
        <dbReference type="Rhea" id="RHEA:36403"/>
        <dbReference type="ChEBI" id="CHEBI:15377"/>
        <dbReference type="ChEBI" id="CHEBI:15378"/>
        <dbReference type="ChEBI" id="CHEBI:16113"/>
        <dbReference type="ChEBI" id="CHEBI:17002"/>
        <dbReference type="ChEBI" id="CHEBI:28868"/>
        <dbReference type="EC" id="3.1.1.13"/>
    </reaction>
    <physiologicalReaction direction="left-to-right" evidence="8">
        <dbReference type="Rhea" id="RHEA:36404"/>
    </physiologicalReaction>
</comment>
<dbReference type="Pfam" id="PF10230">
    <property type="entry name" value="LIDHydrolase"/>
    <property type="match status" value="1"/>
</dbReference>
<keyword evidence="9" id="KW-0812">Transmembrane</keyword>
<evidence type="ECO:0000313" key="11">
    <source>
        <dbReference type="Proteomes" id="UP001233999"/>
    </source>
</evidence>
<keyword evidence="9" id="KW-1133">Transmembrane helix</keyword>
<dbReference type="PANTHER" id="PTHR13390">
    <property type="entry name" value="LIPASE"/>
    <property type="match status" value="1"/>
</dbReference>
<sequence length="303" mass="34892">MKEGFVDINGIPTHVITWGGWVENKLNDDVEDIILLVTGNPGLADYYIPFVTKLHSQLDIPIWAVSFAGHVKPPSSLPKLEKDPNLYNLQSQVENKLAFIEKYIPNNVNIILIGHSIGAKIIIDMLANSDSIRSRVSKAYLLFPTIERMAESWNGKIMTRIIKHLVPIIIFLSWIFTLFPLFIKKLLLSLHFILRRIPTYHVAPTLKLINPTVLGNVFNLALEEMEKVRELDDKVIRQLSDVLFLYYGTTDGWVPVEYWKNMTEKHPEVKCKLCENKFDHAFVLRYSQEMADVLTDLINEHKL</sequence>
<evidence type="ECO:0000313" key="10">
    <source>
        <dbReference type="EMBL" id="KAJ9577706.1"/>
    </source>
</evidence>
<evidence type="ECO:0000256" key="1">
    <source>
        <dbReference type="ARBA" id="ARBA00004502"/>
    </source>
</evidence>
<dbReference type="EC" id="3.1.1.13" evidence="7"/>
<evidence type="ECO:0000256" key="4">
    <source>
        <dbReference type="ARBA" id="ARBA00022677"/>
    </source>
</evidence>
<dbReference type="GO" id="GO:0019915">
    <property type="term" value="P:lipid storage"/>
    <property type="evidence" value="ECO:0007669"/>
    <property type="project" value="InterPro"/>
</dbReference>
<evidence type="ECO:0000256" key="6">
    <source>
        <dbReference type="ARBA" id="ARBA00031924"/>
    </source>
</evidence>
<feature type="transmembrane region" description="Helical" evidence="9">
    <location>
        <begin position="165"/>
        <end position="183"/>
    </location>
</feature>
<evidence type="ECO:0000256" key="7">
    <source>
        <dbReference type="ARBA" id="ARBA00039150"/>
    </source>
</evidence>
<dbReference type="Proteomes" id="UP001233999">
    <property type="component" value="Unassembled WGS sequence"/>
</dbReference>
<dbReference type="GO" id="GO:0004771">
    <property type="term" value="F:sterol ester esterase activity"/>
    <property type="evidence" value="ECO:0007669"/>
    <property type="project" value="UniProtKB-EC"/>
</dbReference>
<name>A0AAD8E5L8_DIPPU</name>